<accession>A0A075B1F5</accession>
<proteinExistence type="predicted"/>
<reference evidence="3" key="3">
    <citation type="submission" date="2018-08" db="EMBL/GenBank/DDBJ databases">
        <title>Leveraging single-cell genomics to expand the Fungal Tree of Life.</title>
        <authorList>
            <consortium name="DOE Joint Genome Institute"/>
            <person name="Ahrendt S.R."/>
            <person name="Quandt C.A."/>
            <person name="Ciobanu D."/>
            <person name="Clum A."/>
            <person name="Salamov A."/>
            <person name="Andreopoulos B."/>
            <person name="Cheng J.-F."/>
            <person name="Woyke T."/>
            <person name="Pelin A."/>
            <person name="Henrissat B."/>
            <person name="Reynolds N."/>
            <person name="Benny G.L."/>
            <person name="Smith M.E."/>
            <person name="James T.Y."/>
            <person name="Grigoriev I.V."/>
        </authorList>
    </citation>
    <scope>NUCLEOTIDE SEQUENCE</scope>
    <source>
        <strain evidence="3">CSF55</strain>
    </source>
</reference>
<gene>
    <name evidence="2" type="ORF">O9G_001910</name>
    <name evidence="3" type="ORF">ROZALSC1DRAFT_27258</name>
</gene>
<keyword evidence="4" id="KW-1185">Reference proteome</keyword>
<sequence>MVYQERRQHYSNNYNNNYNDRPKYNQSQPRYNNPHSFKRENDRYPTKDYNRDTHKERTPSPRDQRSNERLIKDVLLKEQRKGNLVPVPVFFMPVPESKIKNYSSKMVANLVVDFSQINWADAADAKSDNETDNGNNGKGSTDDACDSDNESE</sequence>
<feature type="compositionally biased region" description="Polar residues" evidence="1">
    <location>
        <begin position="24"/>
        <end position="35"/>
    </location>
</feature>
<name>A0A075B1F5_ROZAC</name>
<dbReference type="EMBL" id="KE560937">
    <property type="protein sequence ID" value="EPZ34608.1"/>
    <property type="molecule type" value="Genomic_DNA"/>
</dbReference>
<evidence type="ECO:0000256" key="1">
    <source>
        <dbReference type="SAM" id="MobiDB-lite"/>
    </source>
</evidence>
<reference evidence="5" key="2">
    <citation type="journal article" date="2018" name="Nat. Microbiol.">
        <title>Leveraging single-cell genomics to expand the fungal tree of life.</title>
        <authorList>
            <person name="Ahrendt S.R."/>
            <person name="Quandt C.A."/>
            <person name="Ciobanu D."/>
            <person name="Clum A."/>
            <person name="Salamov A."/>
            <person name="Andreopoulos B."/>
            <person name="Cheng J.F."/>
            <person name="Woyke T."/>
            <person name="Pelin A."/>
            <person name="Henrissat B."/>
            <person name="Reynolds N.K."/>
            <person name="Benny G.L."/>
            <person name="Smith M.E."/>
            <person name="James T.Y."/>
            <person name="Grigoriev I.V."/>
        </authorList>
    </citation>
    <scope>NUCLEOTIDE SEQUENCE [LARGE SCALE GENOMIC DNA]</scope>
    <source>
        <strain evidence="5">CSF55</strain>
    </source>
</reference>
<feature type="region of interest" description="Disordered" evidence="1">
    <location>
        <begin position="1"/>
        <end position="69"/>
    </location>
</feature>
<protein>
    <submittedName>
        <fullName evidence="2">Uncharacterized protein</fullName>
    </submittedName>
</protein>
<dbReference type="EMBL" id="ML004965">
    <property type="protein sequence ID" value="RKP21329.1"/>
    <property type="molecule type" value="Genomic_DNA"/>
</dbReference>
<evidence type="ECO:0000313" key="5">
    <source>
        <dbReference type="Proteomes" id="UP000281549"/>
    </source>
</evidence>
<feature type="compositionally biased region" description="Acidic residues" evidence="1">
    <location>
        <begin position="143"/>
        <end position="152"/>
    </location>
</feature>
<dbReference type="AlphaFoldDB" id="A0A075B1F5"/>
<evidence type="ECO:0000313" key="3">
    <source>
        <dbReference type="EMBL" id="RKP21329.1"/>
    </source>
</evidence>
<dbReference type="Proteomes" id="UP000030755">
    <property type="component" value="Unassembled WGS sequence"/>
</dbReference>
<organism evidence="2 4">
    <name type="scientific">Rozella allomycis (strain CSF55)</name>
    <dbReference type="NCBI Taxonomy" id="988480"/>
    <lineage>
        <taxon>Eukaryota</taxon>
        <taxon>Fungi</taxon>
        <taxon>Fungi incertae sedis</taxon>
        <taxon>Cryptomycota</taxon>
        <taxon>Cryptomycota incertae sedis</taxon>
        <taxon>Rozella</taxon>
    </lineage>
</organism>
<feature type="compositionally biased region" description="Basic and acidic residues" evidence="1">
    <location>
        <begin position="37"/>
        <end position="69"/>
    </location>
</feature>
<evidence type="ECO:0000313" key="4">
    <source>
        <dbReference type="Proteomes" id="UP000030755"/>
    </source>
</evidence>
<dbReference type="Proteomes" id="UP000281549">
    <property type="component" value="Unassembled WGS sequence"/>
</dbReference>
<dbReference type="HOGENOM" id="CLU_1723386_0_0_1"/>
<reference evidence="2 4" key="1">
    <citation type="journal article" date="2013" name="Curr. Biol.">
        <title>Shared signatures of parasitism and phylogenomics unite Cryptomycota and microsporidia.</title>
        <authorList>
            <person name="James T.Y."/>
            <person name="Pelin A."/>
            <person name="Bonen L."/>
            <person name="Ahrendt S."/>
            <person name="Sain D."/>
            <person name="Corradi N."/>
            <person name="Stajich J.E."/>
        </authorList>
    </citation>
    <scope>NUCLEOTIDE SEQUENCE [LARGE SCALE GENOMIC DNA]</scope>
    <source>
        <strain evidence="2 4">CSF55</strain>
        <strain evidence="2 4">CSF55</strain>
    </source>
</reference>
<evidence type="ECO:0000313" key="2">
    <source>
        <dbReference type="EMBL" id="EPZ34608.1"/>
    </source>
</evidence>
<feature type="region of interest" description="Disordered" evidence="1">
    <location>
        <begin position="123"/>
        <end position="152"/>
    </location>
</feature>